<evidence type="ECO:0000256" key="2">
    <source>
        <dbReference type="ARBA" id="ARBA00022475"/>
    </source>
</evidence>
<evidence type="ECO:0000256" key="10">
    <source>
        <dbReference type="RuleBase" id="RU046427"/>
    </source>
</evidence>
<keyword evidence="2" id="KW-1003">Cell membrane</keyword>
<feature type="transmembrane region" description="Helical" evidence="10">
    <location>
        <begin position="187"/>
        <end position="212"/>
    </location>
</feature>
<feature type="transmembrane region" description="Helical" evidence="10">
    <location>
        <begin position="67"/>
        <end position="89"/>
    </location>
</feature>
<feature type="transmembrane region" description="Helical" evidence="10">
    <location>
        <begin position="146"/>
        <end position="166"/>
    </location>
</feature>
<evidence type="ECO:0000256" key="3">
    <source>
        <dbReference type="ARBA" id="ARBA00022692"/>
    </source>
</evidence>
<dbReference type="GO" id="GO:0005000">
    <property type="term" value="F:vasopressin receptor activity"/>
    <property type="evidence" value="ECO:0007669"/>
    <property type="project" value="InterPro"/>
</dbReference>
<evidence type="ECO:0000256" key="8">
    <source>
        <dbReference type="ARBA" id="ARBA00023180"/>
    </source>
</evidence>
<dbReference type="PRINTS" id="PR00896">
    <property type="entry name" value="VASOPRESSINR"/>
</dbReference>
<protein>
    <submittedName>
        <fullName evidence="12">Vasopressin V2 receptor-like</fullName>
    </submittedName>
</protein>
<name>A0A8T2LYR5_ASTMX</name>
<keyword evidence="7 10" id="KW-0675">Receptor</keyword>
<dbReference type="InterPro" id="IPR017452">
    <property type="entry name" value="GPCR_Rhodpsn_7TM"/>
</dbReference>
<keyword evidence="9 10" id="KW-0807">Transducer</keyword>
<gene>
    <name evidence="12" type="primary">AVPR2</name>
    <name evidence="12" type="ORF">AMEX_G6854</name>
</gene>
<dbReference type="Gene3D" id="1.20.1070.10">
    <property type="entry name" value="Rhodopsin 7-helix transmembrane proteins"/>
    <property type="match status" value="1"/>
</dbReference>
<sequence>MSLGNLHSIHSYLSNHSIHSYLSNHSIHSYLSNHSIHSYLSILSPELRLHAQPTDAPRDEQLARVEIALLGVIFITAALLNLALLLLLLRRRRERRERLSRMRVFMLHLCVADLTVAFFQVCPQLVWDITDRFVGPDPVCRLVKYLQVVGMFASAYMIVAMTADRYRAVCDPMAQLRRGGWRARCSAPVGAAWCVALAGGLPQIFIFSRVQVAPGVFDCWAEFAEPWGLRAYVTWTTLAVFVVPVGVVLACQVCICRTVRASVEARRSVEARGQEKDKEKEKAQARAPGLSRARVKTVRMSVVIVFAYVACWAPFFTVQLWSVWDTEAPTESATFTILMLLASLNSCANPCIYLLFSGDLPKPQLCSGHKEKKCSVSEEATILSSVYLSFKSLSDCR</sequence>
<evidence type="ECO:0000313" key="13">
    <source>
        <dbReference type="Proteomes" id="UP000752171"/>
    </source>
</evidence>
<comment type="caution">
    <text evidence="12">The sequence shown here is derived from an EMBL/GenBank/DDBJ whole genome shotgun (WGS) entry which is preliminary data.</text>
</comment>
<feature type="domain" description="G-protein coupled receptors family 1 profile" evidence="11">
    <location>
        <begin position="80"/>
        <end position="353"/>
    </location>
</feature>
<reference evidence="12 13" key="1">
    <citation type="submission" date="2021-07" db="EMBL/GenBank/DDBJ databases">
        <authorList>
            <person name="Imarazene B."/>
            <person name="Zahm M."/>
            <person name="Klopp C."/>
            <person name="Cabau C."/>
            <person name="Beille S."/>
            <person name="Jouanno E."/>
            <person name="Castinel A."/>
            <person name="Lluch J."/>
            <person name="Gil L."/>
            <person name="Kuchtly C."/>
            <person name="Lopez Roques C."/>
            <person name="Donnadieu C."/>
            <person name="Parrinello H."/>
            <person name="Journot L."/>
            <person name="Du K."/>
            <person name="Schartl M."/>
            <person name="Retaux S."/>
            <person name="Guiguen Y."/>
        </authorList>
    </citation>
    <scope>NUCLEOTIDE SEQUENCE [LARGE SCALE GENOMIC DNA]</scope>
    <source>
        <strain evidence="12">Pach_M1</strain>
        <tissue evidence="12">Testis</tissue>
    </source>
</reference>
<evidence type="ECO:0000259" key="11">
    <source>
        <dbReference type="PROSITE" id="PS50262"/>
    </source>
</evidence>
<dbReference type="PRINTS" id="PR00237">
    <property type="entry name" value="GPCRRHODOPSN"/>
</dbReference>
<dbReference type="PANTHER" id="PTHR24241">
    <property type="entry name" value="NEUROPEPTIDE RECEPTOR-RELATED G-PROTEIN COUPLED RECEPTOR"/>
    <property type="match status" value="1"/>
</dbReference>
<dbReference type="Pfam" id="PF00001">
    <property type="entry name" value="7tm_1"/>
    <property type="match status" value="1"/>
</dbReference>
<dbReference type="EMBL" id="JAICCE010000005">
    <property type="protein sequence ID" value="KAG9276879.1"/>
    <property type="molecule type" value="Genomic_DNA"/>
</dbReference>
<comment type="similarity">
    <text evidence="10">Belongs to the G-protein coupled receptor 1 family. Vasopressin/oxytocin receptor subfamily.</text>
</comment>
<keyword evidence="3 10" id="KW-0812">Transmembrane</keyword>
<comment type="subcellular location">
    <subcellularLocation>
        <location evidence="1 10">Cell membrane</location>
        <topology evidence="1 10">Multi-pass membrane protein</topology>
    </subcellularLocation>
</comment>
<dbReference type="InterPro" id="IPR000276">
    <property type="entry name" value="GPCR_Rhodpsn"/>
</dbReference>
<dbReference type="GO" id="GO:0032870">
    <property type="term" value="P:cellular response to hormone stimulus"/>
    <property type="evidence" value="ECO:0007669"/>
    <property type="project" value="TreeGrafter"/>
</dbReference>
<dbReference type="GO" id="GO:0005886">
    <property type="term" value="C:plasma membrane"/>
    <property type="evidence" value="ECO:0007669"/>
    <property type="project" value="UniProtKB-SubCell"/>
</dbReference>
<keyword evidence="6 10" id="KW-0472">Membrane</keyword>
<dbReference type="SUPFAM" id="SSF81321">
    <property type="entry name" value="Family A G protein-coupled receptor-like"/>
    <property type="match status" value="1"/>
</dbReference>
<dbReference type="GO" id="GO:0045907">
    <property type="term" value="P:positive regulation of vasoconstriction"/>
    <property type="evidence" value="ECO:0007669"/>
    <property type="project" value="TreeGrafter"/>
</dbReference>
<feature type="transmembrane region" description="Helical" evidence="10">
    <location>
        <begin position="333"/>
        <end position="356"/>
    </location>
</feature>
<evidence type="ECO:0000256" key="1">
    <source>
        <dbReference type="ARBA" id="ARBA00004651"/>
    </source>
</evidence>
<feature type="transmembrane region" description="Helical" evidence="10">
    <location>
        <begin position="232"/>
        <end position="256"/>
    </location>
</feature>
<dbReference type="PANTHER" id="PTHR24241:SF133">
    <property type="entry name" value="OXYTOCIN RECEPTOR"/>
    <property type="match status" value="1"/>
</dbReference>
<dbReference type="InterPro" id="IPR001817">
    <property type="entry name" value="Vasoprsn_rcpt"/>
</dbReference>
<evidence type="ECO:0000256" key="6">
    <source>
        <dbReference type="ARBA" id="ARBA00023136"/>
    </source>
</evidence>
<accession>A0A8T2LYR5</accession>
<dbReference type="OrthoDB" id="5987909at2759"/>
<evidence type="ECO:0000313" key="12">
    <source>
        <dbReference type="EMBL" id="KAG9276879.1"/>
    </source>
</evidence>
<keyword evidence="4 10" id="KW-1133">Transmembrane helix</keyword>
<evidence type="ECO:0000256" key="4">
    <source>
        <dbReference type="ARBA" id="ARBA00022989"/>
    </source>
</evidence>
<dbReference type="PROSITE" id="PS50262">
    <property type="entry name" value="G_PROTEIN_RECEP_F1_2"/>
    <property type="match status" value="1"/>
</dbReference>
<feature type="transmembrane region" description="Helical" evidence="10">
    <location>
        <begin position="105"/>
        <end position="126"/>
    </location>
</feature>
<proteinExistence type="inferred from homology"/>
<evidence type="ECO:0000256" key="7">
    <source>
        <dbReference type="ARBA" id="ARBA00023170"/>
    </source>
</evidence>
<evidence type="ECO:0000256" key="9">
    <source>
        <dbReference type="ARBA" id="ARBA00023224"/>
    </source>
</evidence>
<dbReference type="GO" id="GO:0042277">
    <property type="term" value="F:peptide binding"/>
    <property type="evidence" value="ECO:0007669"/>
    <property type="project" value="TreeGrafter"/>
</dbReference>
<dbReference type="GO" id="GO:0001992">
    <property type="term" value="P:regulation of systemic arterial blood pressure by vasopressin"/>
    <property type="evidence" value="ECO:0007669"/>
    <property type="project" value="TreeGrafter"/>
</dbReference>
<organism evidence="12 13">
    <name type="scientific">Astyanax mexicanus</name>
    <name type="common">Blind cave fish</name>
    <name type="synonym">Astyanax fasciatus mexicanus</name>
    <dbReference type="NCBI Taxonomy" id="7994"/>
    <lineage>
        <taxon>Eukaryota</taxon>
        <taxon>Metazoa</taxon>
        <taxon>Chordata</taxon>
        <taxon>Craniata</taxon>
        <taxon>Vertebrata</taxon>
        <taxon>Euteleostomi</taxon>
        <taxon>Actinopterygii</taxon>
        <taxon>Neopterygii</taxon>
        <taxon>Teleostei</taxon>
        <taxon>Ostariophysi</taxon>
        <taxon>Characiformes</taxon>
        <taxon>Characoidei</taxon>
        <taxon>Acestrorhamphidae</taxon>
        <taxon>Acestrorhamphinae</taxon>
        <taxon>Astyanax</taxon>
    </lineage>
</organism>
<dbReference type="Proteomes" id="UP000752171">
    <property type="component" value="Unassembled WGS sequence"/>
</dbReference>
<keyword evidence="8 10" id="KW-0325">Glycoprotein</keyword>
<keyword evidence="5 10" id="KW-0297">G-protein coupled receptor</keyword>
<dbReference type="PROSITE" id="PS00237">
    <property type="entry name" value="G_PROTEIN_RECEP_F1_1"/>
    <property type="match status" value="1"/>
</dbReference>
<feature type="transmembrane region" description="Helical" evidence="10">
    <location>
        <begin position="300"/>
        <end position="321"/>
    </location>
</feature>
<evidence type="ECO:0000256" key="5">
    <source>
        <dbReference type="ARBA" id="ARBA00023040"/>
    </source>
</evidence>
<dbReference type="AlphaFoldDB" id="A0A8T2LYR5"/>